<keyword evidence="2" id="KW-0732">Signal</keyword>
<evidence type="ECO:0000256" key="2">
    <source>
        <dbReference type="SAM" id="SignalP"/>
    </source>
</evidence>
<sequence>MRSSKFFLFAIAVASPLFPGSELAAHGAYHDVVADLKKDLNQDPNDAELRFKLAEAHAAHDEWRACEKELRLVERLEPGKYPVVYLRGLALHVAGKEKEAKSELDTFLAGNPNHGDALATRGRVLISLGRPEEAAIDLQRAVDLAESPNPDLILELANTYRSLGRLEDASGILDLGLKTAGDSTSLLLCALDIEKEARLWDDALGRVDSLQHASPRPEPWMAERARLLALSGRGDASRQAWMTLRKRIFSLPNLERGTPENVRLLAEADRATGRAAPAPVMAPPAVKNFSHTTSN</sequence>
<keyword evidence="4" id="KW-1185">Reference proteome</keyword>
<evidence type="ECO:0000313" key="3">
    <source>
        <dbReference type="EMBL" id="MFD2255587.1"/>
    </source>
</evidence>
<feature type="region of interest" description="Disordered" evidence="1">
    <location>
        <begin position="273"/>
        <end position="295"/>
    </location>
</feature>
<evidence type="ECO:0000313" key="4">
    <source>
        <dbReference type="Proteomes" id="UP001597375"/>
    </source>
</evidence>
<dbReference type="Proteomes" id="UP001597375">
    <property type="component" value="Unassembled WGS sequence"/>
</dbReference>
<protein>
    <submittedName>
        <fullName evidence="3">Tetratricopeptide repeat protein</fullName>
    </submittedName>
</protein>
<proteinExistence type="predicted"/>
<name>A0ABW5D3E9_9BACT</name>
<dbReference type="RefSeq" id="WP_386818244.1">
    <property type="nucleotide sequence ID" value="NZ_JBHUIT010000002.1"/>
</dbReference>
<dbReference type="Pfam" id="PF13181">
    <property type="entry name" value="TPR_8"/>
    <property type="match status" value="1"/>
</dbReference>
<feature type="compositionally biased region" description="Low complexity" evidence="1">
    <location>
        <begin position="275"/>
        <end position="286"/>
    </location>
</feature>
<feature type="signal peptide" evidence="2">
    <location>
        <begin position="1"/>
        <end position="24"/>
    </location>
</feature>
<reference evidence="4" key="1">
    <citation type="journal article" date="2019" name="Int. J. Syst. Evol. Microbiol.">
        <title>The Global Catalogue of Microorganisms (GCM) 10K type strain sequencing project: providing services to taxonomists for standard genome sequencing and annotation.</title>
        <authorList>
            <consortium name="The Broad Institute Genomics Platform"/>
            <consortium name="The Broad Institute Genome Sequencing Center for Infectious Disease"/>
            <person name="Wu L."/>
            <person name="Ma J."/>
        </authorList>
    </citation>
    <scope>NUCLEOTIDE SEQUENCE [LARGE SCALE GENOMIC DNA]</scope>
    <source>
        <strain evidence="4">CGMCC 4.7106</strain>
    </source>
</reference>
<dbReference type="Gene3D" id="1.25.40.10">
    <property type="entry name" value="Tetratricopeptide repeat domain"/>
    <property type="match status" value="1"/>
</dbReference>
<organism evidence="3 4">
    <name type="scientific">Luteolibacter algae</name>
    <dbReference type="NCBI Taxonomy" id="454151"/>
    <lineage>
        <taxon>Bacteria</taxon>
        <taxon>Pseudomonadati</taxon>
        <taxon>Verrucomicrobiota</taxon>
        <taxon>Verrucomicrobiia</taxon>
        <taxon>Verrucomicrobiales</taxon>
        <taxon>Verrucomicrobiaceae</taxon>
        <taxon>Luteolibacter</taxon>
    </lineage>
</organism>
<gene>
    <name evidence="3" type="ORF">ACFSSA_02775</name>
</gene>
<feature type="chain" id="PRO_5045537001" evidence="2">
    <location>
        <begin position="25"/>
        <end position="295"/>
    </location>
</feature>
<dbReference type="SMART" id="SM00028">
    <property type="entry name" value="TPR"/>
    <property type="match status" value="3"/>
</dbReference>
<dbReference type="SUPFAM" id="SSF48452">
    <property type="entry name" value="TPR-like"/>
    <property type="match status" value="2"/>
</dbReference>
<dbReference type="EMBL" id="JBHUIT010000002">
    <property type="protein sequence ID" value="MFD2255587.1"/>
    <property type="molecule type" value="Genomic_DNA"/>
</dbReference>
<dbReference type="InterPro" id="IPR011990">
    <property type="entry name" value="TPR-like_helical_dom_sf"/>
</dbReference>
<accession>A0ABW5D3E9</accession>
<dbReference type="InterPro" id="IPR019734">
    <property type="entry name" value="TPR_rpt"/>
</dbReference>
<evidence type="ECO:0000256" key="1">
    <source>
        <dbReference type="SAM" id="MobiDB-lite"/>
    </source>
</evidence>
<comment type="caution">
    <text evidence="3">The sequence shown here is derived from an EMBL/GenBank/DDBJ whole genome shotgun (WGS) entry which is preliminary data.</text>
</comment>